<proteinExistence type="predicted"/>
<protein>
    <submittedName>
        <fullName evidence="2">Uncharacterized protein</fullName>
    </submittedName>
</protein>
<evidence type="ECO:0000313" key="3">
    <source>
        <dbReference type="Proteomes" id="UP000198598"/>
    </source>
</evidence>
<gene>
    <name evidence="2" type="ORF">SAMN05216167_11489</name>
</gene>
<feature type="region of interest" description="Disordered" evidence="1">
    <location>
        <begin position="1"/>
        <end position="32"/>
    </location>
</feature>
<evidence type="ECO:0000313" key="2">
    <source>
        <dbReference type="EMBL" id="SFE47469.1"/>
    </source>
</evidence>
<dbReference type="RefSeq" id="WP_177236682.1">
    <property type="nucleotide sequence ID" value="NZ_FOLQ01000014.1"/>
</dbReference>
<dbReference type="EMBL" id="FOLQ01000014">
    <property type="protein sequence ID" value="SFE47469.1"/>
    <property type="molecule type" value="Genomic_DNA"/>
</dbReference>
<reference evidence="2 3" key="1">
    <citation type="submission" date="2016-10" db="EMBL/GenBank/DDBJ databases">
        <authorList>
            <person name="de Groot N.N."/>
        </authorList>
    </citation>
    <scope>NUCLEOTIDE SEQUENCE [LARGE SCALE GENOMIC DNA]</scope>
    <source>
        <strain evidence="2 3">DSM 26130</strain>
    </source>
</reference>
<name>A0A1I2AUQ2_9BACT</name>
<accession>A0A1I2AUQ2</accession>
<feature type="compositionally biased region" description="Polar residues" evidence="1">
    <location>
        <begin position="1"/>
        <end position="12"/>
    </location>
</feature>
<dbReference type="AlphaFoldDB" id="A0A1I2AUQ2"/>
<sequence length="57" mass="6513">MEDQPAKSQSFDEQAPEFSSEIQESDRTPDEGVVKNIDELKELIDENHPDVKPEDLL</sequence>
<organism evidence="2 3">
    <name type="scientific">Spirosoma endophyticum</name>
    <dbReference type="NCBI Taxonomy" id="662367"/>
    <lineage>
        <taxon>Bacteria</taxon>
        <taxon>Pseudomonadati</taxon>
        <taxon>Bacteroidota</taxon>
        <taxon>Cytophagia</taxon>
        <taxon>Cytophagales</taxon>
        <taxon>Cytophagaceae</taxon>
        <taxon>Spirosoma</taxon>
    </lineage>
</organism>
<dbReference type="Proteomes" id="UP000198598">
    <property type="component" value="Unassembled WGS sequence"/>
</dbReference>
<keyword evidence="3" id="KW-1185">Reference proteome</keyword>
<evidence type="ECO:0000256" key="1">
    <source>
        <dbReference type="SAM" id="MobiDB-lite"/>
    </source>
</evidence>